<comment type="caution">
    <text evidence="5">The sequence shown here is derived from an EMBL/GenBank/DDBJ whole genome shotgun (WGS) entry which is preliminary data.</text>
</comment>
<dbReference type="PANTHER" id="PTHR30146">
    <property type="entry name" value="LACI-RELATED TRANSCRIPTIONAL REPRESSOR"/>
    <property type="match status" value="1"/>
</dbReference>
<reference evidence="5 6" key="1">
    <citation type="submission" date="2019-06" db="EMBL/GenBank/DDBJ databases">
        <title>Whole genome shotgun sequence of Vibrio comitans NBRC 102076.</title>
        <authorList>
            <person name="Hosoyama A."/>
            <person name="Uohara A."/>
            <person name="Ohji S."/>
            <person name="Ichikawa N."/>
        </authorList>
    </citation>
    <scope>NUCLEOTIDE SEQUENCE [LARGE SCALE GENOMIC DNA]</scope>
    <source>
        <strain evidence="5 6">NBRC 102076</strain>
    </source>
</reference>
<dbReference type="SUPFAM" id="SSF53822">
    <property type="entry name" value="Periplasmic binding protein-like I"/>
    <property type="match status" value="1"/>
</dbReference>
<evidence type="ECO:0000259" key="4">
    <source>
        <dbReference type="PROSITE" id="PS50932"/>
    </source>
</evidence>
<dbReference type="InterPro" id="IPR046335">
    <property type="entry name" value="LacI/GalR-like_sensor"/>
</dbReference>
<organism evidence="5 6">
    <name type="scientific">Vibrio comitans NBRC 102076</name>
    <dbReference type="NCBI Taxonomy" id="1219078"/>
    <lineage>
        <taxon>Bacteria</taxon>
        <taxon>Pseudomonadati</taxon>
        <taxon>Pseudomonadota</taxon>
        <taxon>Gammaproteobacteria</taxon>
        <taxon>Vibrionales</taxon>
        <taxon>Vibrionaceae</taxon>
        <taxon>Vibrio</taxon>
    </lineage>
</organism>
<dbReference type="Pfam" id="PF00356">
    <property type="entry name" value="LacI"/>
    <property type="match status" value="1"/>
</dbReference>
<dbReference type="CDD" id="cd01392">
    <property type="entry name" value="HTH_LacI"/>
    <property type="match status" value="1"/>
</dbReference>
<dbReference type="InterPro" id="IPR000843">
    <property type="entry name" value="HTH_LacI"/>
</dbReference>
<evidence type="ECO:0000256" key="1">
    <source>
        <dbReference type="ARBA" id="ARBA00023015"/>
    </source>
</evidence>
<dbReference type="SUPFAM" id="SSF47413">
    <property type="entry name" value="lambda repressor-like DNA-binding domains"/>
    <property type="match status" value="1"/>
</dbReference>
<dbReference type="Pfam" id="PF13377">
    <property type="entry name" value="Peripla_BP_3"/>
    <property type="match status" value="1"/>
</dbReference>
<dbReference type="EMBL" id="BJLH01000001">
    <property type="protein sequence ID" value="GEA59079.1"/>
    <property type="molecule type" value="Genomic_DNA"/>
</dbReference>
<evidence type="ECO:0000313" key="5">
    <source>
        <dbReference type="EMBL" id="GEA59079.1"/>
    </source>
</evidence>
<dbReference type="Gene3D" id="1.10.260.40">
    <property type="entry name" value="lambda repressor-like DNA-binding domains"/>
    <property type="match status" value="1"/>
</dbReference>
<name>A0A4Y3IHT4_9VIBR</name>
<keyword evidence="6" id="KW-1185">Reference proteome</keyword>
<dbReference type="OrthoDB" id="9798934at2"/>
<dbReference type="PROSITE" id="PS50932">
    <property type="entry name" value="HTH_LACI_2"/>
    <property type="match status" value="1"/>
</dbReference>
<dbReference type="GO" id="GO:0003700">
    <property type="term" value="F:DNA-binding transcription factor activity"/>
    <property type="evidence" value="ECO:0007669"/>
    <property type="project" value="TreeGrafter"/>
</dbReference>
<dbReference type="RefSeq" id="WP_141268598.1">
    <property type="nucleotide sequence ID" value="NZ_BJLH01000001.1"/>
</dbReference>
<evidence type="ECO:0000256" key="3">
    <source>
        <dbReference type="ARBA" id="ARBA00023163"/>
    </source>
</evidence>
<proteinExistence type="predicted"/>
<dbReference type="PANTHER" id="PTHR30146:SF109">
    <property type="entry name" value="HTH-TYPE TRANSCRIPTIONAL REGULATOR GALS"/>
    <property type="match status" value="1"/>
</dbReference>
<dbReference type="InterPro" id="IPR010982">
    <property type="entry name" value="Lambda_DNA-bd_dom_sf"/>
</dbReference>
<gene>
    <name evidence="5" type="ORF">VCO01S_02720</name>
</gene>
<protein>
    <submittedName>
        <fullName evidence="5">LacI family transcriptional regulator</fullName>
    </submittedName>
</protein>
<dbReference type="Gene3D" id="3.40.50.2300">
    <property type="match status" value="2"/>
</dbReference>
<accession>A0A4Y3IHT4</accession>
<sequence length="340" mass="37056">MSTIVEVSILAGVSKATVSRVINGNESVSPQSRDKVLEAIATLNFTPSKTAQALATKRTNAVAVVFPESNHSQWGALLPVISKELQTHQKSLLLVSGRNDPISEYDSILNLQHQSDAVLLYSRTLSDKHLQRLNKEIAVPLVVMNRHSIKEKYLSVSINQSQLVSIAMQHLIAKEHRHIACISGPTDNPSGQARVKGYIESLYAAKLTFNPLLLSISDYQFMGGYQACRQLLNLKAKFTAIVCFNEQMALGAIKALKEYGKNVPQQISVVSIGNSPMGQHSSPQLTSVESPVQEMAKQAVALLLNQLQNSQLVESISLNGKLVVRKSVTGATPQLARTEP</sequence>
<keyword evidence="2" id="KW-0238">DNA-binding</keyword>
<dbReference type="Proteomes" id="UP000318242">
    <property type="component" value="Unassembled WGS sequence"/>
</dbReference>
<evidence type="ECO:0000256" key="2">
    <source>
        <dbReference type="ARBA" id="ARBA00023125"/>
    </source>
</evidence>
<dbReference type="AlphaFoldDB" id="A0A4Y3IHT4"/>
<evidence type="ECO:0000313" key="6">
    <source>
        <dbReference type="Proteomes" id="UP000318242"/>
    </source>
</evidence>
<dbReference type="GO" id="GO:0000976">
    <property type="term" value="F:transcription cis-regulatory region binding"/>
    <property type="evidence" value="ECO:0007669"/>
    <property type="project" value="TreeGrafter"/>
</dbReference>
<dbReference type="InterPro" id="IPR028082">
    <property type="entry name" value="Peripla_BP_I"/>
</dbReference>
<dbReference type="SMART" id="SM00354">
    <property type="entry name" value="HTH_LACI"/>
    <property type="match status" value="1"/>
</dbReference>
<keyword evidence="3" id="KW-0804">Transcription</keyword>
<feature type="domain" description="HTH lacI-type" evidence="4">
    <location>
        <begin position="2"/>
        <end position="56"/>
    </location>
</feature>
<keyword evidence="1" id="KW-0805">Transcription regulation</keyword>